<sequence>MFKEGASRPPAKGCARRMREKRFLPWPQMLSGLPTLLDPKAIKAKSSRVLPPTAAKGLWGWSARPSPPGGGCVGVVRSLGCRGLRAENGVPETAVTEPGHVTVTASRSAVCEFGTGLVT</sequence>
<reference evidence="1 2" key="1">
    <citation type="submission" date="2023-05" db="EMBL/GenBank/DDBJ databases">
        <title>B98-5 Cell Line De Novo Hybrid Assembly: An Optical Mapping Approach.</title>
        <authorList>
            <person name="Kananen K."/>
            <person name="Auerbach J.A."/>
            <person name="Kautto E."/>
            <person name="Blachly J.S."/>
        </authorList>
    </citation>
    <scope>NUCLEOTIDE SEQUENCE [LARGE SCALE GENOMIC DNA]</scope>
    <source>
        <strain evidence="1">B95-8</strain>
        <tissue evidence="1">Cell line</tissue>
    </source>
</reference>
<comment type="caution">
    <text evidence="1">The sequence shown here is derived from an EMBL/GenBank/DDBJ whole genome shotgun (WGS) entry which is preliminary data.</text>
</comment>
<dbReference type="Proteomes" id="UP001266305">
    <property type="component" value="Unassembled WGS sequence"/>
</dbReference>
<accession>A0ABQ9ULF0</accession>
<evidence type="ECO:0000313" key="2">
    <source>
        <dbReference type="Proteomes" id="UP001266305"/>
    </source>
</evidence>
<name>A0ABQ9ULF0_SAGOE</name>
<proteinExistence type="predicted"/>
<organism evidence="1 2">
    <name type="scientific">Saguinus oedipus</name>
    <name type="common">Cotton-top tamarin</name>
    <name type="synonym">Oedipomidas oedipus</name>
    <dbReference type="NCBI Taxonomy" id="9490"/>
    <lineage>
        <taxon>Eukaryota</taxon>
        <taxon>Metazoa</taxon>
        <taxon>Chordata</taxon>
        <taxon>Craniata</taxon>
        <taxon>Vertebrata</taxon>
        <taxon>Euteleostomi</taxon>
        <taxon>Mammalia</taxon>
        <taxon>Eutheria</taxon>
        <taxon>Euarchontoglires</taxon>
        <taxon>Primates</taxon>
        <taxon>Haplorrhini</taxon>
        <taxon>Platyrrhini</taxon>
        <taxon>Cebidae</taxon>
        <taxon>Callitrichinae</taxon>
        <taxon>Saguinus</taxon>
    </lineage>
</organism>
<protein>
    <submittedName>
        <fullName evidence="1">Uncharacterized protein</fullName>
    </submittedName>
</protein>
<keyword evidence="2" id="KW-1185">Reference proteome</keyword>
<gene>
    <name evidence="1" type="ORF">P7K49_023368</name>
</gene>
<dbReference type="EMBL" id="JASSZA010000011">
    <property type="protein sequence ID" value="KAK2097917.1"/>
    <property type="molecule type" value="Genomic_DNA"/>
</dbReference>
<evidence type="ECO:0000313" key="1">
    <source>
        <dbReference type="EMBL" id="KAK2097917.1"/>
    </source>
</evidence>